<evidence type="ECO:0000256" key="10">
    <source>
        <dbReference type="RuleBase" id="RU361274"/>
    </source>
</evidence>
<dbReference type="Gene3D" id="3.60.140.10">
    <property type="entry name" value="CNF1/YfiH-like putative cysteine hydrolases"/>
    <property type="match status" value="1"/>
</dbReference>
<dbReference type="GO" id="GO:0017061">
    <property type="term" value="F:S-methyl-5-thioadenosine phosphorylase activity"/>
    <property type="evidence" value="ECO:0007669"/>
    <property type="project" value="UniProtKB-EC"/>
</dbReference>
<dbReference type="AlphaFoldDB" id="A0A432YZC1"/>
<comment type="catalytic activity">
    <reaction evidence="9">
        <text>S-methyl-5'-thioadenosine + phosphate = 5-(methylsulfanyl)-alpha-D-ribose 1-phosphate + adenine</text>
        <dbReference type="Rhea" id="RHEA:11852"/>
        <dbReference type="ChEBI" id="CHEBI:16708"/>
        <dbReference type="ChEBI" id="CHEBI:17509"/>
        <dbReference type="ChEBI" id="CHEBI:43474"/>
        <dbReference type="ChEBI" id="CHEBI:58533"/>
        <dbReference type="EC" id="2.4.2.28"/>
    </reaction>
    <physiologicalReaction direction="left-to-right" evidence="9">
        <dbReference type="Rhea" id="RHEA:11853"/>
    </physiologicalReaction>
</comment>
<evidence type="ECO:0000256" key="8">
    <source>
        <dbReference type="ARBA" id="ARBA00048968"/>
    </source>
</evidence>
<dbReference type="Pfam" id="PF02578">
    <property type="entry name" value="Cu-oxidase_4"/>
    <property type="match status" value="1"/>
</dbReference>
<dbReference type="InterPro" id="IPR003730">
    <property type="entry name" value="Cu_polyphenol_OxRdtase"/>
</dbReference>
<protein>
    <recommendedName>
        <fullName evidence="10">Purine nucleoside phosphorylase</fullName>
    </recommendedName>
</protein>
<dbReference type="EMBL" id="PIQE01000006">
    <property type="protein sequence ID" value="RUO68969.1"/>
    <property type="molecule type" value="Genomic_DNA"/>
</dbReference>
<dbReference type="GO" id="GO:0016787">
    <property type="term" value="F:hydrolase activity"/>
    <property type="evidence" value="ECO:0007669"/>
    <property type="project" value="UniProtKB-KW"/>
</dbReference>
<evidence type="ECO:0000256" key="9">
    <source>
        <dbReference type="ARBA" id="ARBA00049893"/>
    </source>
</evidence>
<dbReference type="Proteomes" id="UP000287022">
    <property type="component" value="Unassembled WGS sequence"/>
</dbReference>
<dbReference type="STRING" id="1122124.GCA_000423165_02417"/>
<dbReference type="PANTHER" id="PTHR30616">
    <property type="entry name" value="UNCHARACTERIZED PROTEIN YFIH"/>
    <property type="match status" value="1"/>
</dbReference>
<dbReference type="SUPFAM" id="SSF64438">
    <property type="entry name" value="CNF1/YfiH-like putative cysteine hydrolases"/>
    <property type="match status" value="1"/>
</dbReference>
<dbReference type="InterPro" id="IPR038371">
    <property type="entry name" value="Cu_polyphenol_OxRdtase_sf"/>
</dbReference>
<dbReference type="InterPro" id="IPR011324">
    <property type="entry name" value="Cytotoxic_necrot_fac-like_cat"/>
</dbReference>
<keyword evidence="6" id="KW-0862">Zinc</keyword>
<comment type="catalytic activity">
    <reaction evidence="7">
        <text>adenosine + H2O + H(+) = inosine + NH4(+)</text>
        <dbReference type="Rhea" id="RHEA:24408"/>
        <dbReference type="ChEBI" id="CHEBI:15377"/>
        <dbReference type="ChEBI" id="CHEBI:15378"/>
        <dbReference type="ChEBI" id="CHEBI:16335"/>
        <dbReference type="ChEBI" id="CHEBI:17596"/>
        <dbReference type="ChEBI" id="CHEBI:28938"/>
        <dbReference type="EC" id="3.5.4.4"/>
    </reaction>
    <physiologicalReaction direction="left-to-right" evidence="7">
        <dbReference type="Rhea" id="RHEA:24409"/>
    </physiologicalReaction>
</comment>
<gene>
    <name evidence="11" type="ORF">CWI80_12110</name>
</gene>
<organism evidence="11 12">
    <name type="scientific">Pseudidiomarina sediminum</name>
    <dbReference type="NCBI Taxonomy" id="431675"/>
    <lineage>
        <taxon>Bacteria</taxon>
        <taxon>Pseudomonadati</taxon>
        <taxon>Pseudomonadota</taxon>
        <taxon>Gammaproteobacteria</taxon>
        <taxon>Alteromonadales</taxon>
        <taxon>Idiomarinaceae</taxon>
        <taxon>Pseudidiomarina</taxon>
    </lineage>
</organism>
<reference evidence="12" key="1">
    <citation type="journal article" date="2018" name="Front. Microbiol.">
        <title>Genome-Based Analysis Reveals the Taxonomy and Diversity of the Family Idiomarinaceae.</title>
        <authorList>
            <person name="Liu Y."/>
            <person name="Lai Q."/>
            <person name="Shao Z."/>
        </authorList>
    </citation>
    <scope>NUCLEOTIDE SEQUENCE [LARGE SCALE GENOMIC DNA]</scope>
    <source>
        <strain evidence="12">c121</strain>
    </source>
</reference>
<evidence type="ECO:0000256" key="2">
    <source>
        <dbReference type="ARBA" id="ARBA00007353"/>
    </source>
</evidence>
<dbReference type="NCBIfam" id="TIGR00726">
    <property type="entry name" value="peptidoglycan editing factor PgeF"/>
    <property type="match status" value="1"/>
</dbReference>
<keyword evidence="3" id="KW-0808">Transferase</keyword>
<dbReference type="CDD" id="cd16833">
    <property type="entry name" value="YfiH"/>
    <property type="match status" value="1"/>
</dbReference>
<evidence type="ECO:0000256" key="4">
    <source>
        <dbReference type="ARBA" id="ARBA00022723"/>
    </source>
</evidence>
<evidence type="ECO:0000256" key="6">
    <source>
        <dbReference type="ARBA" id="ARBA00022833"/>
    </source>
</evidence>
<proteinExistence type="inferred from homology"/>
<evidence type="ECO:0000256" key="3">
    <source>
        <dbReference type="ARBA" id="ARBA00022679"/>
    </source>
</evidence>
<keyword evidence="4" id="KW-0479">Metal-binding</keyword>
<comment type="similarity">
    <text evidence="2 10">Belongs to the purine nucleoside phosphorylase YfiH/LACC1 family.</text>
</comment>
<accession>A0A432YZC1</accession>
<evidence type="ECO:0000256" key="5">
    <source>
        <dbReference type="ARBA" id="ARBA00022801"/>
    </source>
</evidence>
<comment type="caution">
    <text evidence="11">The sequence shown here is derived from an EMBL/GenBank/DDBJ whole genome shotgun (WGS) entry which is preliminary data.</text>
</comment>
<keyword evidence="12" id="KW-1185">Reference proteome</keyword>
<evidence type="ECO:0000313" key="12">
    <source>
        <dbReference type="Proteomes" id="UP000287022"/>
    </source>
</evidence>
<dbReference type="GO" id="GO:0005507">
    <property type="term" value="F:copper ion binding"/>
    <property type="evidence" value="ECO:0007669"/>
    <property type="project" value="TreeGrafter"/>
</dbReference>
<evidence type="ECO:0000256" key="1">
    <source>
        <dbReference type="ARBA" id="ARBA00000553"/>
    </source>
</evidence>
<name>A0A432YZC1_9GAMM</name>
<comment type="catalytic activity">
    <reaction evidence="8">
        <text>adenosine + phosphate = alpha-D-ribose 1-phosphate + adenine</text>
        <dbReference type="Rhea" id="RHEA:27642"/>
        <dbReference type="ChEBI" id="CHEBI:16335"/>
        <dbReference type="ChEBI" id="CHEBI:16708"/>
        <dbReference type="ChEBI" id="CHEBI:43474"/>
        <dbReference type="ChEBI" id="CHEBI:57720"/>
        <dbReference type="EC" id="2.4.2.1"/>
    </reaction>
    <physiologicalReaction direction="left-to-right" evidence="8">
        <dbReference type="Rhea" id="RHEA:27643"/>
    </physiologicalReaction>
</comment>
<comment type="catalytic activity">
    <reaction evidence="1">
        <text>inosine + phosphate = alpha-D-ribose 1-phosphate + hypoxanthine</text>
        <dbReference type="Rhea" id="RHEA:27646"/>
        <dbReference type="ChEBI" id="CHEBI:17368"/>
        <dbReference type="ChEBI" id="CHEBI:17596"/>
        <dbReference type="ChEBI" id="CHEBI:43474"/>
        <dbReference type="ChEBI" id="CHEBI:57720"/>
        <dbReference type="EC" id="2.4.2.1"/>
    </reaction>
    <physiologicalReaction direction="left-to-right" evidence="1">
        <dbReference type="Rhea" id="RHEA:27647"/>
    </physiologicalReaction>
</comment>
<evidence type="ECO:0000313" key="11">
    <source>
        <dbReference type="EMBL" id="RUO68969.1"/>
    </source>
</evidence>
<keyword evidence="5" id="KW-0378">Hydrolase</keyword>
<dbReference type="RefSeq" id="WP_026861092.1">
    <property type="nucleotide sequence ID" value="NZ_JAHVIQ010000005.1"/>
</dbReference>
<sequence>MTTKSYAYEPQWQLPPGVRACVTTVTAPGNVASHVGDDPATVLRHRRELQRALELPQQPKWLAQYHSTAVVKAETVAMGAPADAIWTLQPRGICAVLTADCLPILLASNDGEVIAAVHAGWRGLAHGIVAATVAQLPVPAQHLSAYIGPAISQPHFEVGDEVRAAFVSQGLVDTMSFAPHKPGKWLGNLALLAERTLRQSGVTNVTQSGLCTYSDDRFYSYRRQPQCGRIASLIWKI</sequence>
<evidence type="ECO:0000256" key="7">
    <source>
        <dbReference type="ARBA" id="ARBA00047989"/>
    </source>
</evidence>
<dbReference type="PANTHER" id="PTHR30616:SF2">
    <property type="entry name" value="PURINE NUCLEOSIDE PHOSPHORYLASE LACC1"/>
    <property type="match status" value="1"/>
</dbReference>